<name>A0A0F9DVZ7_9ZZZZ</name>
<feature type="compositionally biased region" description="Basic and acidic residues" evidence="1">
    <location>
        <begin position="126"/>
        <end position="138"/>
    </location>
</feature>
<protein>
    <submittedName>
        <fullName evidence="2">Uncharacterized protein</fullName>
    </submittedName>
</protein>
<dbReference type="EMBL" id="LAZR01039833">
    <property type="protein sequence ID" value="KKL16008.1"/>
    <property type="molecule type" value="Genomic_DNA"/>
</dbReference>
<proteinExistence type="predicted"/>
<dbReference type="AlphaFoldDB" id="A0A0F9DVZ7"/>
<feature type="region of interest" description="Disordered" evidence="1">
    <location>
        <begin position="98"/>
        <end position="149"/>
    </location>
</feature>
<gene>
    <name evidence="2" type="ORF">LCGC14_2499900</name>
</gene>
<evidence type="ECO:0000256" key="1">
    <source>
        <dbReference type="SAM" id="MobiDB-lite"/>
    </source>
</evidence>
<sequence length="149" mass="16632">AFDADIADYQGFFDGKSMGELRDAGINTKLVKSAKVRRQEHHNRDGSYTVTETREIVLQDRMAALGHLKGLVSEKVAIEDDEVAETLVEAVLERFHKSRTRPQLPGARAPRFPGIIDVEVMDDGSEERTERRREVRPADDDDAAGQGRG</sequence>
<organism evidence="2">
    <name type="scientific">marine sediment metagenome</name>
    <dbReference type="NCBI Taxonomy" id="412755"/>
    <lineage>
        <taxon>unclassified sequences</taxon>
        <taxon>metagenomes</taxon>
        <taxon>ecological metagenomes</taxon>
    </lineage>
</organism>
<comment type="caution">
    <text evidence="2">The sequence shown here is derived from an EMBL/GenBank/DDBJ whole genome shotgun (WGS) entry which is preliminary data.</text>
</comment>
<accession>A0A0F9DVZ7</accession>
<reference evidence="2" key="1">
    <citation type="journal article" date="2015" name="Nature">
        <title>Complex archaea that bridge the gap between prokaryotes and eukaryotes.</title>
        <authorList>
            <person name="Spang A."/>
            <person name="Saw J.H."/>
            <person name="Jorgensen S.L."/>
            <person name="Zaremba-Niedzwiedzka K."/>
            <person name="Martijn J."/>
            <person name="Lind A.E."/>
            <person name="van Eijk R."/>
            <person name="Schleper C."/>
            <person name="Guy L."/>
            <person name="Ettema T.J."/>
        </authorList>
    </citation>
    <scope>NUCLEOTIDE SEQUENCE</scope>
</reference>
<feature type="non-terminal residue" evidence="2">
    <location>
        <position position="1"/>
    </location>
</feature>
<evidence type="ECO:0000313" key="2">
    <source>
        <dbReference type="EMBL" id="KKL16008.1"/>
    </source>
</evidence>